<organism evidence="1 2">
    <name type="scientific">Duncaniella dubosii</name>
    <dbReference type="NCBI Taxonomy" id="2518971"/>
    <lineage>
        <taxon>Bacteria</taxon>
        <taxon>Pseudomonadati</taxon>
        <taxon>Bacteroidota</taxon>
        <taxon>Bacteroidia</taxon>
        <taxon>Bacteroidales</taxon>
        <taxon>Muribaculaceae</taxon>
        <taxon>Duncaniella</taxon>
    </lineage>
</organism>
<keyword evidence="2" id="KW-1185">Reference proteome</keyword>
<protein>
    <submittedName>
        <fullName evidence="1">DUF3791 domain-containing protein</fullName>
    </submittedName>
</protein>
<dbReference type="KEGG" id="ddb:E7747_11370"/>
<evidence type="ECO:0000313" key="1">
    <source>
        <dbReference type="EMBL" id="QCD42833.1"/>
    </source>
</evidence>
<sequence length="73" mass="8250">MTEESNLAFHAGKSANIIKSLSDLYGLSLQEAADIYYQSDTSELIEDGIADLHCRSDKYLATVIWEEHQESRK</sequence>
<proteinExistence type="predicted"/>
<reference evidence="2" key="1">
    <citation type="submission" date="2019-02" db="EMBL/GenBank/DDBJ databases">
        <title>Isolation and identification of novel species under the genus Muribaculum.</title>
        <authorList>
            <person name="Miyake S."/>
            <person name="Ding Y."/>
            <person name="Low A."/>
            <person name="Soh M."/>
            <person name="Seedorf H."/>
        </authorList>
    </citation>
    <scope>NUCLEOTIDE SEQUENCE [LARGE SCALE GENOMIC DNA]</scope>
    <source>
        <strain evidence="2">H5</strain>
    </source>
</reference>
<name>A0A4P7W477_9BACT</name>
<dbReference type="AlphaFoldDB" id="A0A4P7W477"/>
<dbReference type="EMBL" id="CP039396">
    <property type="protein sequence ID" value="QCD42833.1"/>
    <property type="molecule type" value="Genomic_DNA"/>
</dbReference>
<dbReference type="RefSeq" id="WP_123615770.1">
    <property type="nucleotide sequence ID" value="NZ_CAXHQF010000053.1"/>
</dbReference>
<gene>
    <name evidence="1" type="ORF">E7747_11370</name>
</gene>
<dbReference type="Proteomes" id="UP000297149">
    <property type="component" value="Chromosome"/>
</dbReference>
<evidence type="ECO:0000313" key="2">
    <source>
        <dbReference type="Proteomes" id="UP000297149"/>
    </source>
</evidence>
<accession>A0A4P7W477</accession>